<feature type="compositionally biased region" description="Basic residues" evidence="1">
    <location>
        <begin position="20"/>
        <end position="42"/>
    </location>
</feature>
<evidence type="ECO:0000256" key="1">
    <source>
        <dbReference type="SAM" id="MobiDB-lite"/>
    </source>
</evidence>
<proteinExistence type="predicted"/>
<sequence length="211" mass="24040">MPIRINATTTRTSNSSSKPTRPRRFNRNSFKGGRRNFNRSKRPVTSTFEQRNSIGAYISNAQSVPKQCRKIVDNDGWTTLVSNKNITMRTPARHRSMIRRSQNKFEVLSRPEKNRVVVAMPAVVKFKAPTGVWGQPLAAAVKEEGEFDHAEDLVEEEDETDQMVAMDSLKVNTGMMSQNWGDMAMEEDEDECEGDVFYDLNGHQYTDNSAW</sequence>
<organism evidence="2">
    <name type="scientific">viral metagenome</name>
    <dbReference type="NCBI Taxonomy" id="1070528"/>
    <lineage>
        <taxon>unclassified sequences</taxon>
        <taxon>metagenomes</taxon>
        <taxon>organismal metagenomes</taxon>
    </lineage>
</organism>
<feature type="region of interest" description="Disordered" evidence="1">
    <location>
        <begin position="1"/>
        <end position="46"/>
    </location>
</feature>
<reference evidence="2" key="1">
    <citation type="journal article" date="2020" name="Nature">
        <title>Giant virus diversity and host interactions through global metagenomics.</title>
        <authorList>
            <person name="Schulz F."/>
            <person name="Roux S."/>
            <person name="Paez-Espino D."/>
            <person name="Jungbluth S."/>
            <person name="Walsh D.A."/>
            <person name="Denef V.J."/>
            <person name="McMahon K.D."/>
            <person name="Konstantinidis K.T."/>
            <person name="Eloe-Fadrosh E.A."/>
            <person name="Kyrpides N.C."/>
            <person name="Woyke T."/>
        </authorList>
    </citation>
    <scope>NUCLEOTIDE SEQUENCE</scope>
    <source>
        <strain evidence="2">GVMAG-S-1039698-54</strain>
    </source>
</reference>
<dbReference type="AlphaFoldDB" id="A0A6C0AKD2"/>
<feature type="compositionally biased region" description="Low complexity" evidence="1">
    <location>
        <begin position="8"/>
        <end position="19"/>
    </location>
</feature>
<accession>A0A6C0AKD2</accession>
<name>A0A6C0AKD2_9ZZZZ</name>
<protein>
    <submittedName>
        <fullName evidence="2">Uncharacterized protein</fullName>
    </submittedName>
</protein>
<evidence type="ECO:0000313" key="2">
    <source>
        <dbReference type="EMBL" id="QHS80254.1"/>
    </source>
</evidence>
<dbReference type="EMBL" id="MN740676">
    <property type="protein sequence ID" value="QHS80254.1"/>
    <property type="molecule type" value="Genomic_DNA"/>
</dbReference>